<feature type="compositionally biased region" description="Polar residues" evidence="1">
    <location>
        <begin position="38"/>
        <end position="51"/>
    </location>
</feature>
<dbReference type="AlphaFoldDB" id="A0A5N5DPD2"/>
<evidence type="ECO:0000313" key="3">
    <source>
        <dbReference type="Proteomes" id="UP000325902"/>
    </source>
</evidence>
<dbReference type="Proteomes" id="UP000325902">
    <property type="component" value="Unassembled WGS sequence"/>
</dbReference>
<evidence type="ECO:0000256" key="1">
    <source>
        <dbReference type="SAM" id="MobiDB-lite"/>
    </source>
</evidence>
<accession>A0A5N5DPD2</accession>
<dbReference type="OrthoDB" id="5386823at2759"/>
<reference evidence="2 3" key="1">
    <citation type="journal article" date="2019" name="Sci. Rep.">
        <title>A multi-omics analysis of the grapevine pathogen Lasiodiplodia theobromae reveals that temperature affects the expression of virulence- and pathogenicity-related genes.</title>
        <authorList>
            <person name="Felix C."/>
            <person name="Meneses R."/>
            <person name="Goncalves M.F.M."/>
            <person name="Tilleman L."/>
            <person name="Duarte A.S."/>
            <person name="Jorrin-Novo J.V."/>
            <person name="Van de Peer Y."/>
            <person name="Deforce D."/>
            <person name="Van Nieuwerburgh F."/>
            <person name="Esteves A.C."/>
            <person name="Alves A."/>
        </authorList>
    </citation>
    <scope>NUCLEOTIDE SEQUENCE [LARGE SCALE GENOMIC DNA]</scope>
    <source>
        <strain evidence="2 3">LA-SOL3</strain>
    </source>
</reference>
<comment type="caution">
    <text evidence="2">The sequence shown here is derived from an EMBL/GenBank/DDBJ whole genome shotgun (WGS) entry which is preliminary data.</text>
</comment>
<feature type="region of interest" description="Disordered" evidence="1">
    <location>
        <begin position="1"/>
        <end position="135"/>
    </location>
</feature>
<keyword evidence="3" id="KW-1185">Reference proteome</keyword>
<feature type="compositionally biased region" description="Polar residues" evidence="1">
    <location>
        <begin position="13"/>
        <end position="27"/>
    </location>
</feature>
<evidence type="ECO:0000313" key="2">
    <source>
        <dbReference type="EMBL" id="KAB2579808.1"/>
    </source>
</evidence>
<organism evidence="2 3">
    <name type="scientific">Lasiodiplodia theobromae</name>
    <dbReference type="NCBI Taxonomy" id="45133"/>
    <lineage>
        <taxon>Eukaryota</taxon>
        <taxon>Fungi</taxon>
        <taxon>Dikarya</taxon>
        <taxon>Ascomycota</taxon>
        <taxon>Pezizomycotina</taxon>
        <taxon>Dothideomycetes</taxon>
        <taxon>Dothideomycetes incertae sedis</taxon>
        <taxon>Botryosphaeriales</taxon>
        <taxon>Botryosphaeriaceae</taxon>
        <taxon>Lasiodiplodia</taxon>
    </lineage>
</organism>
<name>A0A5N5DPD2_9PEZI</name>
<protein>
    <submittedName>
        <fullName evidence="2">Uncharacterized protein</fullName>
    </submittedName>
</protein>
<proteinExistence type="predicted"/>
<sequence length="135" mass="13522">MSSNLMDTEPGGRNTQYESIKTVTNPTAKEPGQLGHGLSTTADAPSSGSGSTHHKTANAATQVSPAEKIRFGQAISEEGGMTGYTDPAVAGTGHAAHEGGFGGMEALVEGGSDEAQRRKAQGYGGKADMDGGVGA</sequence>
<gene>
    <name evidence="2" type="ORF">DBV05_g1608</name>
</gene>
<dbReference type="EMBL" id="VCHE01000006">
    <property type="protein sequence ID" value="KAB2579808.1"/>
    <property type="molecule type" value="Genomic_DNA"/>
</dbReference>